<dbReference type="InterPro" id="IPR029044">
    <property type="entry name" value="Nucleotide-diphossugar_trans"/>
</dbReference>
<dbReference type="Gene3D" id="3.90.550.10">
    <property type="entry name" value="Spore Coat Polysaccharide Biosynthesis Protein SpsA, Chain A"/>
    <property type="match status" value="1"/>
</dbReference>
<protein>
    <submittedName>
        <fullName evidence="3">Glycosyl transferase family 2</fullName>
    </submittedName>
</protein>
<proteinExistence type="predicted"/>
<accession>A0A4R2LFA9</accession>
<dbReference type="AlphaFoldDB" id="A0A4R2LFA9"/>
<dbReference type="PANTHER" id="PTHR43685:SF11">
    <property type="entry name" value="GLYCOSYLTRANSFERASE TAGX-RELATED"/>
    <property type="match status" value="1"/>
</dbReference>
<organism evidence="3 4">
    <name type="scientific">Plasticicumulans lactativorans</name>
    <dbReference type="NCBI Taxonomy" id="1133106"/>
    <lineage>
        <taxon>Bacteria</taxon>
        <taxon>Pseudomonadati</taxon>
        <taxon>Pseudomonadota</taxon>
        <taxon>Gammaproteobacteria</taxon>
        <taxon>Candidatus Competibacteraceae</taxon>
        <taxon>Plasticicumulans</taxon>
    </lineage>
</organism>
<dbReference type="InterPro" id="IPR050834">
    <property type="entry name" value="Glycosyltransf_2"/>
</dbReference>
<keyword evidence="1" id="KW-1133">Transmembrane helix</keyword>
<evidence type="ECO:0000313" key="4">
    <source>
        <dbReference type="Proteomes" id="UP000295765"/>
    </source>
</evidence>
<evidence type="ECO:0000313" key="3">
    <source>
        <dbReference type="EMBL" id="TCO81617.1"/>
    </source>
</evidence>
<name>A0A4R2LFA9_9GAMM</name>
<keyword evidence="4" id="KW-1185">Reference proteome</keyword>
<gene>
    <name evidence="3" type="ORF">EV699_10710</name>
</gene>
<keyword evidence="1" id="KW-0812">Transmembrane</keyword>
<dbReference type="Proteomes" id="UP000295765">
    <property type="component" value="Unassembled WGS sequence"/>
</dbReference>
<keyword evidence="3" id="KW-0808">Transferase</keyword>
<keyword evidence="1" id="KW-0472">Membrane</keyword>
<comment type="caution">
    <text evidence="3">The sequence shown here is derived from an EMBL/GenBank/DDBJ whole genome shotgun (WGS) entry which is preliminary data.</text>
</comment>
<dbReference type="PANTHER" id="PTHR43685">
    <property type="entry name" value="GLYCOSYLTRANSFERASE"/>
    <property type="match status" value="1"/>
</dbReference>
<dbReference type="OrthoDB" id="9805612at2"/>
<dbReference type="InterPro" id="IPR001173">
    <property type="entry name" value="Glyco_trans_2-like"/>
</dbReference>
<feature type="transmembrane region" description="Helical" evidence="1">
    <location>
        <begin position="280"/>
        <end position="299"/>
    </location>
</feature>
<sequence length="315" mass="36109">MPDTTPTFTVFIPTYNRAHLLPRALASIEAQTLRDFEVVIVDDGSTDATADVVAAWQARVDFPVRYLRQANQGKHVAHNTGVAHAAGRFFVNLDSDDRLLPDALERLLRHWQAIPPEVRGGFAGVEGLIAIEGRVKAKDRFPEDVIDTDYLSIRYRRSVGGDKKNAILTAVLRDYPYPVFAGERHMRPSLIWKRMAHAWRFRYVNEVIQDCEYQPDGLSSNRFGLRLRNPRGFALYHLEDITLHRAWHGWRQRVRSTIEYIRFSLHAGVALAEQARPLRGAALALWLALLPAGAVRWLYDRYRLRLPAGQVRNRR</sequence>
<evidence type="ECO:0000259" key="2">
    <source>
        <dbReference type="Pfam" id="PF00535"/>
    </source>
</evidence>
<evidence type="ECO:0000256" key="1">
    <source>
        <dbReference type="SAM" id="Phobius"/>
    </source>
</evidence>
<dbReference type="GO" id="GO:0016740">
    <property type="term" value="F:transferase activity"/>
    <property type="evidence" value="ECO:0007669"/>
    <property type="project" value="UniProtKB-KW"/>
</dbReference>
<feature type="domain" description="Glycosyltransferase 2-like" evidence="2">
    <location>
        <begin position="9"/>
        <end position="116"/>
    </location>
</feature>
<reference evidence="3 4" key="1">
    <citation type="submission" date="2019-03" db="EMBL/GenBank/DDBJ databases">
        <title>Genomic Encyclopedia of Type Strains, Phase IV (KMG-IV): sequencing the most valuable type-strain genomes for metagenomic binning, comparative biology and taxonomic classification.</title>
        <authorList>
            <person name="Goeker M."/>
        </authorList>
    </citation>
    <scope>NUCLEOTIDE SEQUENCE [LARGE SCALE GENOMIC DNA]</scope>
    <source>
        <strain evidence="3 4">DSM 25287</strain>
    </source>
</reference>
<dbReference type="RefSeq" id="WP_132540586.1">
    <property type="nucleotide sequence ID" value="NZ_SLWY01000007.1"/>
</dbReference>
<dbReference type="CDD" id="cd00761">
    <property type="entry name" value="Glyco_tranf_GTA_type"/>
    <property type="match status" value="1"/>
</dbReference>
<dbReference type="EMBL" id="SLWY01000007">
    <property type="protein sequence ID" value="TCO81617.1"/>
    <property type="molecule type" value="Genomic_DNA"/>
</dbReference>
<dbReference type="SUPFAM" id="SSF53448">
    <property type="entry name" value="Nucleotide-diphospho-sugar transferases"/>
    <property type="match status" value="1"/>
</dbReference>
<dbReference type="Pfam" id="PF00535">
    <property type="entry name" value="Glycos_transf_2"/>
    <property type="match status" value="1"/>
</dbReference>